<dbReference type="Gene3D" id="3.40.50.2300">
    <property type="match status" value="2"/>
</dbReference>
<dbReference type="InterPro" id="IPR039570">
    <property type="entry name" value="AmiC_PBP1"/>
</dbReference>
<dbReference type="PANTHER" id="PTHR47628">
    <property type="match status" value="1"/>
</dbReference>
<dbReference type="CDD" id="cd06357">
    <property type="entry name" value="PBP1_AmiC"/>
    <property type="match status" value="1"/>
</dbReference>
<dbReference type="Pfam" id="PF13433">
    <property type="entry name" value="Peripla_BP_5"/>
    <property type="match status" value="1"/>
</dbReference>
<dbReference type="PANTHER" id="PTHR47628:SF1">
    <property type="entry name" value="ALIPHATIC AMIDASE EXPRESSION-REGULATING PROTEIN"/>
    <property type="match status" value="1"/>
</dbReference>
<gene>
    <name evidence="1" type="ORF">GL279_15700</name>
</gene>
<dbReference type="EMBL" id="WMIF01000027">
    <property type="protein sequence ID" value="MTH36046.1"/>
    <property type="molecule type" value="Genomic_DNA"/>
</dbReference>
<evidence type="ECO:0000313" key="1">
    <source>
        <dbReference type="EMBL" id="MTH36046.1"/>
    </source>
</evidence>
<sequence length="408" mass="44834">MAAVPAWTMLPDLDEAYHMMIRSQSSDPIAIGTLFSETGGTARVESSLKRAAILAVEQINAEGGLLGRDLQILGCDPQSVPRLYKLGAAEMLAEQGVRYIFGCYTSACRKAVLPEVERHGGLLFFPTFYEGFEFSQNCIYSGCAPNQNITLMLQHMLKSHGRRFYLVGSNYVFPYETNRIVRDYVSMNGGAVVEERYVPMAPANEQIERILDEIAAHPDVLVISTLVGDNILPFYRGYRRRGIDPWQRPIASPVTSEAEIAGMDLLDAAGHISSAPYFQSIASPQNRAFLAAYAQRFGSSLDVCSTTEAVYLQMHLFAAAVRRCGSLEPEAVRRALPDQPFLAPQGLVGIDRATQHTRLWPRIGRVTPEGQFRILAAAPAAVAPDPYMITPEDEMRSLSVAQGGIAMP</sequence>
<dbReference type="OrthoDB" id="9802022at2"/>
<protein>
    <submittedName>
        <fullName evidence="1">Transporter substrate-binding protein</fullName>
    </submittedName>
</protein>
<name>A0A844H590_9RHOB</name>
<keyword evidence="2" id="KW-1185">Reference proteome</keyword>
<dbReference type="SUPFAM" id="SSF53822">
    <property type="entry name" value="Periplasmic binding protein-like I"/>
    <property type="match status" value="1"/>
</dbReference>
<organism evidence="1 2">
    <name type="scientific">Paracoccus limosus</name>
    <dbReference type="NCBI Taxonomy" id="913252"/>
    <lineage>
        <taxon>Bacteria</taxon>
        <taxon>Pseudomonadati</taxon>
        <taxon>Pseudomonadota</taxon>
        <taxon>Alphaproteobacteria</taxon>
        <taxon>Rhodobacterales</taxon>
        <taxon>Paracoccaceae</taxon>
        <taxon>Paracoccus</taxon>
    </lineage>
</organism>
<dbReference type="InterPro" id="IPR028082">
    <property type="entry name" value="Peripla_BP_I"/>
</dbReference>
<accession>A0A844H590</accession>
<evidence type="ECO:0000313" key="2">
    <source>
        <dbReference type="Proteomes" id="UP000442533"/>
    </source>
</evidence>
<proteinExistence type="predicted"/>
<comment type="caution">
    <text evidence="1">The sequence shown here is derived from an EMBL/GenBank/DDBJ whole genome shotgun (WGS) entry which is preliminary data.</text>
</comment>
<dbReference type="GO" id="GO:0033218">
    <property type="term" value="F:amide binding"/>
    <property type="evidence" value="ECO:0007669"/>
    <property type="project" value="InterPro"/>
</dbReference>
<dbReference type="Proteomes" id="UP000442533">
    <property type="component" value="Unassembled WGS sequence"/>
</dbReference>
<reference evidence="1 2" key="1">
    <citation type="submission" date="2019-11" db="EMBL/GenBank/DDBJ databases">
        <authorList>
            <person name="Dong K."/>
        </authorList>
    </citation>
    <scope>NUCLEOTIDE SEQUENCE [LARGE SCALE GENOMIC DNA]</scope>
    <source>
        <strain evidence="1 2">JCM 17370</strain>
    </source>
</reference>
<dbReference type="AlphaFoldDB" id="A0A844H590"/>